<evidence type="ECO:0000256" key="4">
    <source>
        <dbReference type="ARBA" id="ARBA00022741"/>
    </source>
</evidence>
<dbReference type="Proteomes" id="UP000707731">
    <property type="component" value="Unassembled WGS sequence"/>
</dbReference>
<dbReference type="CDD" id="cd14014">
    <property type="entry name" value="STKc_PknB_like"/>
    <property type="match status" value="1"/>
</dbReference>
<protein>
    <recommendedName>
        <fullName evidence="1">non-specific serine/threonine protein kinase</fullName>
        <ecNumber evidence="1">2.7.11.1</ecNumber>
    </recommendedName>
</protein>
<evidence type="ECO:0000256" key="9">
    <source>
        <dbReference type="SAM" id="Phobius"/>
    </source>
</evidence>
<dbReference type="SMART" id="SM00220">
    <property type="entry name" value="S_TKc"/>
    <property type="match status" value="1"/>
</dbReference>
<keyword evidence="5 11" id="KW-0418">Kinase</keyword>
<feature type="region of interest" description="Disordered" evidence="8">
    <location>
        <begin position="273"/>
        <end position="323"/>
    </location>
</feature>
<evidence type="ECO:0000313" key="11">
    <source>
        <dbReference type="EMBL" id="MBF6353298.1"/>
    </source>
</evidence>
<evidence type="ECO:0000256" key="1">
    <source>
        <dbReference type="ARBA" id="ARBA00012513"/>
    </source>
</evidence>
<evidence type="ECO:0000256" key="3">
    <source>
        <dbReference type="ARBA" id="ARBA00022679"/>
    </source>
</evidence>
<gene>
    <name evidence="11" type="ORF">IU449_01830</name>
</gene>
<dbReference type="Pfam" id="PF00069">
    <property type="entry name" value="Pkinase"/>
    <property type="match status" value="1"/>
</dbReference>
<dbReference type="InterPro" id="IPR008271">
    <property type="entry name" value="Ser/Thr_kinase_AS"/>
</dbReference>
<keyword evidence="9" id="KW-1133">Transmembrane helix</keyword>
<keyword evidence="3" id="KW-0808">Transferase</keyword>
<keyword evidence="12" id="KW-1185">Reference proteome</keyword>
<accession>A0ABS0D662</accession>
<evidence type="ECO:0000256" key="6">
    <source>
        <dbReference type="ARBA" id="ARBA00022840"/>
    </source>
</evidence>
<dbReference type="RefSeq" id="WP_195000227.1">
    <property type="nucleotide sequence ID" value="NZ_JADLQN010000001.1"/>
</dbReference>
<name>A0ABS0D662_9NOCA</name>
<dbReference type="InterPro" id="IPR011009">
    <property type="entry name" value="Kinase-like_dom_sf"/>
</dbReference>
<dbReference type="Gene3D" id="1.10.510.10">
    <property type="entry name" value="Transferase(Phosphotransferase) domain 1"/>
    <property type="match status" value="1"/>
</dbReference>
<keyword evidence="9" id="KW-0812">Transmembrane</keyword>
<comment type="caution">
    <text evidence="11">The sequence shown here is derived from an EMBL/GenBank/DDBJ whole genome shotgun (WGS) entry which is preliminary data.</text>
</comment>
<keyword evidence="4 7" id="KW-0547">Nucleotide-binding</keyword>
<feature type="compositionally biased region" description="Low complexity" evidence="8">
    <location>
        <begin position="363"/>
        <end position="393"/>
    </location>
</feature>
<dbReference type="Gene3D" id="3.30.200.20">
    <property type="entry name" value="Phosphorylase Kinase, domain 1"/>
    <property type="match status" value="1"/>
</dbReference>
<dbReference type="SUPFAM" id="SSF56112">
    <property type="entry name" value="Protein kinase-like (PK-like)"/>
    <property type="match status" value="1"/>
</dbReference>
<dbReference type="PANTHER" id="PTHR43289">
    <property type="entry name" value="MITOGEN-ACTIVATED PROTEIN KINASE KINASE KINASE 20-RELATED"/>
    <property type="match status" value="1"/>
</dbReference>
<keyword evidence="9" id="KW-0472">Membrane</keyword>
<dbReference type="EC" id="2.7.11.1" evidence="1"/>
<dbReference type="PROSITE" id="PS50011">
    <property type="entry name" value="PROTEIN_KINASE_DOM"/>
    <property type="match status" value="1"/>
</dbReference>
<evidence type="ECO:0000256" key="2">
    <source>
        <dbReference type="ARBA" id="ARBA00022527"/>
    </source>
</evidence>
<organism evidence="11 12">
    <name type="scientific">Nocardia higoensis</name>
    <dbReference type="NCBI Taxonomy" id="228599"/>
    <lineage>
        <taxon>Bacteria</taxon>
        <taxon>Bacillati</taxon>
        <taxon>Actinomycetota</taxon>
        <taxon>Actinomycetes</taxon>
        <taxon>Mycobacteriales</taxon>
        <taxon>Nocardiaceae</taxon>
        <taxon>Nocardia</taxon>
    </lineage>
</organism>
<evidence type="ECO:0000313" key="12">
    <source>
        <dbReference type="Proteomes" id="UP000707731"/>
    </source>
</evidence>
<feature type="domain" description="Protein kinase" evidence="10">
    <location>
        <begin position="12"/>
        <end position="274"/>
    </location>
</feature>
<evidence type="ECO:0000259" key="10">
    <source>
        <dbReference type="PROSITE" id="PS50011"/>
    </source>
</evidence>
<feature type="region of interest" description="Disordered" evidence="8">
    <location>
        <begin position="363"/>
        <end position="399"/>
    </location>
</feature>
<evidence type="ECO:0000256" key="7">
    <source>
        <dbReference type="PROSITE-ProRule" id="PRU10141"/>
    </source>
</evidence>
<dbReference type="PROSITE" id="PS00107">
    <property type="entry name" value="PROTEIN_KINASE_ATP"/>
    <property type="match status" value="1"/>
</dbReference>
<keyword evidence="2 11" id="KW-0723">Serine/threonine-protein kinase</keyword>
<feature type="binding site" evidence="7">
    <location>
        <position position="41"/>
    </location>
    <ligand>
        <name>ATP</name>
        <dbReference type="ChEBI" id="CHEBI:30616"/>
    </ligand>
</feature>
<evidence type="ECO:0000256" key="5">
    <source>
        <dbReference type="ARBA" id="ARBA00022777"/>
    </source>
</evidence>
<proteinExistence type="predicted"/>
<dbReference type="InterPro" id="IPR000719">
    <property type="entry name" value="Prot_kinase_dom"/>
</dbReference>
<dbReference type="PROSITE" id="PS00108">
    <property type="entry name" value="PROTEIN_KINASE_ST"/>
    <property type="match status" value="1"/>
</dbReference>
<reference evidence="11 12" key="1">
    <citation type="submission" date="2020-10" db="EMBL/GenBank/DDBJ databases">
        <title>Identification of Nocardia species via Next-generation sequencing and recognition of intraspecies genetic diversity.</title>
        <authorList>
            <person name="Li P."/>
            <person name="Li P."/>
            <person name="Lu B."/>
        </authorList>
    </citation>
    <scope>NUCLEOTIDE SEQUENCE [LARGE SCALE GENOMIC DNA]</scope>
    <source>
        <strain evidence="11 12">BJ06-0143</strain>
    </source>
</reference>
<dbReference type="InterPro" id="IPR017441">
    <property type="entry name" value="Protein_kinase_ATP_BS"/>
</dbReference>
<keyword evidence="6 7" id="KW-0067">ATP-binding</keyword>
<sequence length="543" mass="57526">MRLAPGTVFAGYRIERALGAGGMGTVYLARHPRLPRSVALKVLDARAGGDPEYRARFVREAEIAVRLDHPNVVEIYDRGAEGELLWIAMRFVAGPDVAELIRGGMSPQRAVGILTQAAAGLDAAHRRGLLHRDVKPANLLVAADDDGGDHVFVADFGIARSRDEAHLTAAGELTATLAYVAPEQIEGREPDHRCDIYALGVTFYQMLTGALPFTGPTPAALLRAHLLAPPPRPAERVPGLPPGLDLVVLTALAKDPDDRYPDCRTMAAAAQAALRESTVPRRPRGPAPVVHGPPARHPSAPEPHRTAPAAEGPPPELADSGADSVGTARLRRAAPVAAAVLAAVLFIVVAVVVVVARSGATSTGTAVAVSTLPSTSTAAPPSTTTSEAPTTSADGRAPVNIAWGRNGTLAGRLPGLVPDAPSTTGYQDARCTGIDVLNNGGEPALECEQSNGIHWYAWSFRPGDPRRESTFATNIDNATTRAEIWQRASGTGRVRWTHYTEVGTGLLTVVFDDPDRQWIVIDVSWDGHTGQDLYDQWWTSAPV</sequence>
<dbReference type="EMBL" id="JADLQN010000001">
    <property type="protein sequence ID" value="MBF6353298.1"/>
    <property type="molecule type" value="Genomic_DNA"/>
</dbReference>
<feature type="transmembrane region" description="Helical" evidence="9">
    <location>
        <begin position="336"/>
        <end position="356"/>
    </location>
</feature>
<evidence type="ECO:0000256" key="8">
    <source>
        <dbReference type="SAM" id="MobiDB-lite"/>
    </source>
</evidence>
<dbReference type="PANTHER" id="PTHR43289:SF6">
    <property type="entry name" value="SERINE_THREONINE-PROTEIN KINASE NEKL-3"/>
    <property type="match status" value="1"/>
</dbReference>
<dbReference type="GO" id="GO:0004674">
    <property type="term" value="F:protein serine/threonine kinase activity"/>
    <property type="evidence" value="ECO:0007669"/>
    <property type="project" value="UniProtKB-KW"/>
</dbReference>